<keyword evidence="1" id="KW-0813">Transport</keyword>
<keyword evidence="2" id="KW-1185">Reference proteome</keyword>
<dbReference type="PANTHER" id="PTHR12701:SF42">
    <property type="entry name" value="ENDOPLASMIC RETICULUM TRANSMEMBRANE PROTEIN"/>
    <property type="match status" value="1"/>
</dbReference>
<evidence type="ECO:0000313" key="3">
    <source>
        <dbReference type="RefSeq" id="XP_016707185.1"/>
    </source>
</evidence>
<reference evidence="3" key="2">
    <citation type="submission" date="2025-08" db="UniProtKB">
        <authorList>
            <consortium name="RefSeq"/>
        </authorList>
    </citation>
    <scope>IDENTIFICATION</scope>
</reference>
<dbReference type="GO" id="GO:0006886">
    <property type="term" value="P:intracellular protein transport"/>
    <property type="evidence" value="ECO:0007669"/>
    <property type="project" value="UniProtKB-UniRule"/>
</dbReference>
<proteinExistence type="inferred from homology"/>
<reference evidence="2" key="1">
    <citation type="journal article" date="2020" name="Nat. Genet.">
        <title>Genomic diversifications of five Gossypium allopolyploid species and their impact on cotton improvement.</title>
        <authorList>
            <person name="Chen Z.J."/>
            <person name="Sreedasyam A."/>
            <person name="Ando A."/>
            <person name="Song Q."/>
            <person name="De Santiago L.M."/>
            <person name="Hulse-Kemp A.M."/>
            <person name="Ding M."/>
            <person name="Ye W."/>
            <person name="Kirkbride R.C."/>
            <person name="Jenkins J."/>
            <person name="Plott C."/>
            <person name="Lovell J."/>
            <person name="Lin Y.M."/>
            <person name="Vaughn R."/>
            <person name="Liu B."/>
            <person name="Simpson S."/>
            <person name="Scheffler B.E."/>
            <person name="Wen L."/>
            <person name="Saski C.A."/>
            <person name="Grover C.E."/>
            <person name="Hu G."/>
            <person name="Conover J.L."/>
            <person name="Carlson J.W."/>
            <person name="Shu S."/>
            <person name="Boston L.B."/>
            <person name="Williams M."/>
            <person name="Peterson D.G."/>
            <person name="McGee K."/>
            <person name="Jones D.C."/>
            <person name="Wendel J.F."/>
            <person name="Stelly D.M."/>
            <person name="Grimwood J."/>
            <person name="Schmutz J."/>
        </authorList>
    </citation>
    <scope>NUCLEOTIDE SEQUENCE [LARGE SCALE GENOMIC DNA]</scope>
    <source>
        <strain evidence="2">cv. TM-1</strain>
    </source>
</reference>
<sequence>MYLLSMLVLAETVLVLGLIFSSPLRELVMRILDIITVGKADLILKTVAATLLLVFTSMLYDVIEIKKCWLEGAVPNPADEILMAKQVLKASMWFALFLALATYGLHYCIKGLEGSRTLEAAEDNKQLMLEPPKNNATSSK</sequence>
<organism evidence="2 3">
    <name type="scientific">Gossypium hirsutum</name>
    <name type="common">Upland cotton</name>
    <name type="synonym">Gossypium mexicanum</name>
    <dbReference type="NCBI Taxonomy" id="3635"/>
    <lineage>
        <taxon>Eukaryota</taxon>
        <taxon>Viridiplantae</taxon>
        <taxon>Streptophyta</taxon>
        <taxon>Embryophyta</taxon>
        <taxon>Tracheophyta</taxon>
        <taxon>Spermatophyta</taxon>
        <taxon>Magnoliopsida</taxon>
        <taxon>eudicotyledons</taxon>
        <taxon>Gunneridae</taxon>
        <taxon>Pentapetalae</taxon>
        <taxon>rosids</taxon>
        <taxon>malvids</taxon>
        <taxon>Malvales</taxon>
        <taxon>Malvaceae</taxon>
        <taxon>Malvoideae</taxon>
        <taxon>Gossypium</taxon>
    </lineage>
</organism>
<evidence type="ECO:0000313" key="2">
    <source>
        <dbReference type="Proteomes" id="UP000818029"/>
    </source>
</evidence>
<dbReference type="OMA" id="KASMWFA"/>
<dbReference type="PaxDb" id="3635-A0A1U8KXN0"/>
<dbReference type="GO" id="GO:0070973">
    <property type="term" value="P:protein localization to endoplasmic reticulum exit site"/>
    <property type="evidence" value="ECO:0000318"/>
    <property type="project" value="GO_Central"/>
</dbReference>
<comment type="function">
    <text evidence="1">May play a role in anterograde transport of membrane proteins from the endoplasmic reticulum to the Golgi.</text>
</comment>
<keyword evidence="1" id="KW-1133">Transmembrane helix</keyword>
<dbReference type="STRING" id="3635.A0A1U8KXN0"/>
<keyword evidence="1" id="KW-0931">ER-Golgi transport</keyword>
<gene>
    <name evidence="3" type="primary">LOC107921862</name>
</gene>
<accession>A0A1U8KXN0</accession>
<name>A0A1U8KXN0_GOSHI</name>
<comment type="subcellular location">
    <subcellularLocation>
        <location evidence="1">Endoplasmic reticulum membrane</location>
        <topology evidence="1">Multi-pass membrane protein</topology>
    </subcellularLocation>
</comment>
<keyword evidence="1" id="KW-0256">Endoplasmic reticulum</keyword>
<keyword evidence="1" id="KW-0472">Membrane</keyword>
<comment type="similarity">
    <text evidence="1">Belongs to the BCAP29/BCAP31 family.</text>
</comment>
<keyword evidence="1" id="KW-0812">Transmembrane</keyword>
<evidence type="ECO:0000256" key="1">
    <source>
        <dbReference type="RuleBase" id="RU367026"/>
    </source>
</evidence>
<protein>
    <recommendedName>
        <fullName evidence="1">Endoplasmic reticulum transmembrane protein</fullName>
    </recommendedName>
</protein>
<feature type="transmembrane region" description="Helical" evidence="1">
    <location>
        <begin position="90"/>
        <end position="109"/>
    </location>
</feature>
<feature type="transmembrane region" description="Helical" evidence="1">
    <location>
        <begin position="6"/>
        <end position="22"/>
    </location>
</feature>
<dbReference type="GO" id="GO:0005789">
    <property type="term" value="C:endoplasmic reticulum membrane"/>
    <property type="evidence" value="ECO:0000318"/>
    <property type="project" value="GO_Central"/>
</dbReference>
<dbReference type="RefSeq" id="XP_016707185.1">
    <property type="nucleotide sequence ID" value="XM_016851696.2"/>
</dbReference>
<keyword evidence="1" id="KW-0653">Protein transport</keyword>
<dbReference type="Proteomes" id="UP000818029">
    <property type="component" value="Chromosome D01"/>
</dbReference>
<dbReference type="GeneID" id="107921862"/>
<dbReference type="InterPro" id="IPR008417">
    <property type="entry name" value="BAP29/BAP31"/>
</dbReference>
<dbReference type="PANTHER" id="PTHR12701">
    <property type="entry name" value="BCR-ASSOCIATED PROTEIN, BAP"/>
    <property type="match status" value="1"/>
</dbReference>
<dbReference type="KEGG" id="ghi:107921862"/>
<dbReference type="OrthoDB" id="435607at2759"/>
<feature type="transmembrane region" description="Helical" evidence="1">
    <location>
        <begin position="42"/>
        <end position="60"/>
    </location>
</feature>
<dbReference type="AlphaFoldDB" id="A0A1U8KXN0"/>
<dbReference type="GO" id="GO:0006888">
    <property type="term" value="P:endoplasmic reticulum to Golgi vesicle-mediated transport"/>
    <property type="evidence" value="ECO:0000318"/>
    <property type="project" value="GO_Central"/>
</dbReference>